<dbReference type="Proteomes" id="UP000030437">
    <property type="component" value="Unassembled WGS sequence"/>
</dbReference>
<evidence type="ECO:0000259" key="5">
    <source>
        <dbReference type="Pfam" id="PF04542"/>
    </source>
</evidence>
<dbReference type="InterPro" id="IPR007627">
    <property type="entry name" value="RNA_pol_sigma70_r2"/>
</dbReference>
<sequence length="174" mass="20354">MAIIRLIKKAQKGDDQAFLKLFQQYQEDIYRIAFTYVKNQNDALDVVQETAYRSFKKIDTLKRPEYFKTWLIKIAINCAIEFVRKNKKVILLKPEDEEFIGSVDEDVSLSITLQELLDRLNEDEKGVVILKFYQGYSFKEIADLLNIPLGTAKSVLYRALQKLRKDFKETGICE</sequence>
<dbReference type="InterPro" id="IPR014284">
    <property type="entry name" value="RNA_pol_sigma-70_dom"/>
</dbReference>
<comment type="similarity">
    <text evidence="1">Belongs to the sigma-70 factor family. ECF subfamily.</text>
</comment>
<dbReference type="PANTHER" id="PTHR43133:SF60">
    <property type="entry name" value="RNA POLYMERASE SIGMA FACTOR SIGV"/>
    <property type="match status" value="1"/>
</dbReference>
<keyword evidence="8" id="KW-1185">Reference proteome</keyword>
<dbReference type="GO" id="GO:0003677">
    <property type="term" value="F:DNA binding"/>
    <property type="evidence" value="ECO:0007669"/>
    <property type="project" value="InterPro"/>
</dbReference>
<dbReference type="InterPro" id="IPR036388">
    <property type="entry name" value="WH-like_DNA-bd_sf"/>
</dbReference>
<dbReference type="InterPro" id="IPR013249">
    <property type="entry name" value="RNA_pol_sigma70_r4_t2"/>
</dbReference>
<dbReference type="STRING" id="1220589.CD32_21320"/>
<comment type="caution">
    <text evidence="7">The sequence shown here is derived from an EMBL/GenBank/DDBJ whole genome shotgun (WGS) entry which is preliminary data.</text>
</comment>
<dbReference type="SUPFAM" id="SSF88946">
    <property type="entry name" value="Sigma2 domain of RNA polymerase sigma factors"/>
    <property type="match status" value="1"/>
</dbReference>
<dbReference type="SUPFAM" id="SSF88659">
    <property type="entry name" value="Sigma3 and sigma4 domains of RNA polymerase sigma factors"/>
    <property type="match status" value="1"/>
</dbReference>
<dbReference type="InterPro" id="IPR013325">
    <property type="entry name" value="RNA_pol_sigma_r2"/>
</dbReference>
<dbReference type="Pfam" id="PF08281">
    <property type="entry name" value="Sigma70_r4_2"/>
    <property type="match status" value="1"/>
</dbReference>
<dbReference type="eggNOG" id="COG1595">
    <property type="taxonomic scope" value="Bacteria"/>
</dbReference>
<keyword evidence="4" id="KW-0804">Transcription</keyword>
<dbReference type="AlphaFoldDB" id="A0A0A3IAX9"/>
<evidence type="ECO:0000256" key="2">
    <source>
        <dbReference type="ARBA" id="ARBA00023015"/>
    </source>
</evidence>
<evidence type="ECO:0000256" key="3">
    <source>
        <dbReference type="ARBA" id="ARBA00023082"/>
    </source>
</evidence>
<keyword evidence="3" id="KW-0731">Sigma factor</keyword>
<reference evidence="7 8" key="1">
    <citation type="submission" date="2014-02" db="EMBL/GenBank/DDBJ databases">
        <title>Draft genome sequence of Lysinibacillus odysseyi NBRC 100172.</title>
        <authorList>
            <person name="Zhang F."/>
            <person name="Wang G."/>
            <person name="Zhang L."/>
        </authorList>
    </citation>
    <scope>NUCLEOTIDE SEQUENCE [LARGE SCALE GENOMIC DNA]</scope>
    <source>
        <strain evidence="7 8">NBRC 100172</strain>
    </source>
</reference>
<evidence type="ECO:0000256" key="4">
    <source>
        <dbReference type="ARBA" id="ARBA00023163"/>
    </source>
</evidence>
<keyword evidence="2" id="KW-0805">Transcription regulation</keyword>
<evidence type="ECO:0000256" key="1">
    <source>
        <dbReference type="ARBA" id="ARBA00010641"/>
    </source>
</evidence>
<dbReference type="InterPro" id="IPR039425">
    <property type="entry name" value="RNA_pol_sigma-70-like"/>
</dbReference>
<dbReference type="Gene3D" id="1.10.10.10">
    <property type="entry name" value="Winged helix-like DNA-binding domain superfamily/Winged helix DNA-binding domain"/>
    <property type="match status" value="1"/>
</dbReference>
<accession>A0A0A3IAX9</accession>
<evidence type="ECO:0000313" key="7">
    <source>
        <dbReference type="EMBL" id="KGR81859.1"/>
    </source>
</evidence>
<gene>
    <name evidence="7" type="ORF">CD32_21320</name>
</gene>
<dbReference type="PANTHER" id="PTHR43133">
    <property type="entry name" value="RNA POLYMERASE ECF-TYPE SIGMA FACTO"/>
    <property type="match status" value="1"/>
</dbReference>
<dbReference type="OrthoDB" id="9782703at2"/>
<dbReference type="Gene3D" id="1.10.1740.10">
    <property type="match status" value="1"/>
</dbReference>
<dbReference type="GO" id="GO:0006352">
    <property type="term" value="P:DNA-templated transcription initiation"/>
    <property type="evidence" value="ECO:0007669"/>
    <property type="project" value="InterPro"/>
</dbReference>
<evidence type="ECO:0000313" key="8">
    <source>
        <dbReference type="Proteomes" id="UP000030437"/>
    </source>
</evidence>
<dbReference type="Pfam" id="PF04542">
    <property type="entry name" value="Sigma70_r2"/>
    <property type="match status" value="1"/>
</dbReference>
<dbReference type="NCBIfam" id="TIGR02937">
    <property type="entry name" value="sigma70-ECF"/>
    <property type="match status" value="1"/>
</dbReference>
<feature type="domain" description="RNA polymerase sigma-70 region 2" evidence="5">
    <location>
        <begin position="21"/>
        <end position="88"/>
    </location>
</feature>
<feature type="domain" description="RNA polymerase sigma factor 70 region 4 type 2" evidence="6">
    <location>
        <begin position="113"/>
        <end position="163"/>
    </location>
</feature>
<dbReference type="EMBL" id="JPVP01000060">
    <property type="protein sequence ID" value="KGR81859.1"/>
    <property type="molecule type" value="Genomic_DNA"/>
</dbReference>
<name>A0A0A3IAX9_9BACI</name>
<evidence type="ECO:0000259" key="6">
    <source>
        <dbReference type="Pfam" id="PF08281"/>
    </source>
</evidence>
<organism evidence="7 8">
    <name type="scientific">Lysinibacillus odysseyi 34hs-1 = NBRC 100172</name>
    <dbReference type="NCBI Taxonomy" id="1220589"/>
    <lineage>
        <taxon>Bacteria</taxon>
        <taxon>Bacillati</taxon>
        <taxon>Bacillota</taxon>
        <taxon>Bacilli</taxon>
        <taxon>Bacillales</taxon>
        <taxon>Bacillaceae</taxon>
        <taxon>Lysinibacillus</taxon>
    </lineage>
</organism>
<proteinExistence type="inferred from homology"/>
<dbReference type="InterPro" id="IPR013324">
    <property type="entry name" value="RNA_pol_sigma_r3/r4-like"/>
</dbReference>
<dbReference type="GO" id="GO:0016987">
    <property type="term" value="F:sigma factor activity"/>
    <property type="evidence" value="ECO:0007669"/>
    <property type="project" value="UniProtKB-KW"/>
</dbReference>
<dbReference type="CDD" id="cd06171">
    <property type="entry name" value="Sigma70_r4"/>
    <property type="match status" value="1"/>
</dbReference>
<protein>
    <submittedName>
        <fullName evidence="7">RNA polymerase</fullName>
    </submittedName>
</protein>